<name>A0ACC3TP82_9ASCO</name>
<organism evidence="1 2">
    <name type="scientific">Lipomyces orientalis</name>
    <dbReference type="NCBI Taxonomy" id="1233043"/>
    <lineage>
        <taxon>Eukaryota</taxon>
        <taxon>Fungi</taxon>
        <taxon>Dikarya</taxon>
        <taxon>Ascomycota</taxon>
        <taxon>Saccharomycotina</taxon>
        <taxon>Lipomycetes</taxon>
        <taxon>Lipomycetales</taxon>
        <taxon>Lipomycetaceae</taxon>
        <taxon>Lipomyces</taxon>
    </lineage>
</organism>
<keyword evidence="2" id="KW-1185">Reference proteome</keyword>
<accession>A0ACC3TP82</accession>
<evidence type="ECO:0000313" key="1">
    <source>
        <dbReference type="EMBL" id="KAK9323000.1"/>
    </source>
</evidence>
<gene>
    <name evidence="1" type="ORF">V1517DRAFT_321576</name>
</gene>
<protein>
    <submittedName>
        <fullName evidence="1">P-loop containing nucleoside triphosphate hydrolase protein</fullName>
    </submittedName>
</protein>
<dbReference type="EMBL" id="MU970067">
    <property type="protein sequence ID" value="KAK9323000.1"/>
    <property type="molecule type" value="Genomic_DNA"/>
</dbReference>
<evidence type="ECO:0000313" key="2">
    <source>
        <dbReference type="Proteomes" id="UP001489719"/>
    </source>
</evidence>
<comment type="caution">
    <text evidence="1">The sequence shown here is derived from an EMBL/GenBank/DDBJ whole genome shotgun (WGS) entry which is preliminary data.</text>
</comment>
<proteinExistence type="predicted"/>
<sequence>MQQLPSYATFLHPPPGLAVPGIVPTGILRDARPGIAYVPAITLPAGPTIPAAGGPQLSREVFTNPVISALPQYTTYATALNERRESHVISQADAPHSSIAAPPGLVDGNLPHHWAVPDIVGVQQSEVRQPASANKQLASNQLRHPQLRTDQTNYKIPLSMTGSAFLQNQVDLLNQLIAIYTYNPSQSLYNNIMTFRAHLHTVMQSIPPVSSPNTYGSYEAGIPPVQPPTNETQFPRLQENLLQLPTNATRPPNGCSVQAVIRPTGELSARPEANAIGDRSLSGTSQPNAARPPSTTRKPPTNDMVQITHELDSDFNGSLKVSQIASKLAQSTISRVDHEYTDERSRTIDEDKPEWNPDIYADTFIPAWVKNVNAFSAVKVDSTRPPEFDLDEYVRGFAGMKLVSREAVPRFRYEPPVLITRRPDLSASTYKPNLYHLIDLEIKAQKEELNTYNMYGVPLDVSDREKALFKLKCPGIREFTPSVSIGDLLLFRQLRPQWSTCDNHAFTGYEYSGYIWHVDRSKGEVIARIDGLVFESNIFNVQFVLDESFHSKCAIAVEKLHDELRTEPSGFVRKMLFPENEDGVMQETLSSGLFDLEWYDNDLNYEQQRAIDSILKSNYGNVPFLISGPPGTGKTKTIVELALQLVKKSPHCHILLCAPSDAAADTLALRLRYFLSNKELFRLNHFTRAFAEVPTELLSFCAIDLVDSQDMFVMPEFKTLMSFKIVVCSCRDANILNDAQYSNKSLAKIEGYMMEAFGNSQRTLHWSALLIDEAGQGTEPETVIPLRVILPDLSHIDEIPIVVMAGDHRQLGPRTVSRQDQGSELDISLFERLMARPFYAEHPLARKRQLRNGRKPKLPYIRPAFSNLVRNYRSHPALLAVPSSLFYYDTLLSEATNINTLCVWERLPNRNMPILFIENKSQDEMVEEGVSWFNSDEINLCCTVVKDLVDTNLVKPFEIAIAVPFREQIRRIRHKLRLQHLRDVNVGPVESYQGAEHRVVIVCTTRTRDRFIEGDYRKGMGMIYEAKRFNVAITRAKELLVIVGNSDILQRDGNWRALLSFCYRNSLFDKVRQSEWKPSEDEINTPLYYSRIEHGIVYKSQTLNKDVLAGQAMDDPMWLAGFASEDAYLNT</sequence>
<dbReference type="Proteomes" id="UP001489719">
    <property type="component" value="Unassembled WGS sequence"/>
</dbReference>
<reference evidence="2" key="1">
    <citation type="journal article" date="2024" name="Front. Bioeng. Biotechnol.">
        <title>Genome-scale model development and genomic sequencing of the oleaginous clade Lipomyces.</title>
        <authorList>
            <person name="Czajka J.J."/>
            <person name="Han Y."/>
            <person name="Kim J."/>
            <person name="Mondo S.J."/>
            <person name="Hofstad B.A."/>
            <person name="Robles A."/>
            <person name="Haridas S."/>
            <person name="Riley R."/>
            <person name="LaButti K."/>
            <person name="Pangilinan J."/>
            <person name="Andreopoulos W."/>
            <person name="Lipzen A."/>
            <person name="Yan J."/>
            <person name="Wang M."/>
            <person name="Ng V."/>
            <person name="Grigoriev I.V."/>
            <person name="Spatafora J.W."/>
            <person name="Magnuson J.K."/>
            <person name="Baker S.E."/>
            <person name="Pomraning K.R."/>
        </authorList>
    </citation>
    <scope>NUCLEOTIDE SEQUENCE [LARGE SCALE GENOMIC DNA]</scope>
    <source>
        <strain evidence="2">CBS 10300</strain>
    </source>
</reference>
<keyword evidence="1" id="KW-0378">Hydrolase</keyword>